<organism evidence="2 3">
    <name type="scientific">Streptomyces xantholiticus</name>
    <dbReference type="NCBI Taxonomy" id="68285"/>
    <lineage>
        <taxon>Bacteria</taxon>
        <taxon>Bacillati</taxon>
        <taxon>Actinomycetota</taxon>
        <taxon>Actinomycetes</taxon>
        <taxon>Kitasatosporales</taxon>
        <taxon>Streptomycetaceae</taxon>
        <taxon>Streptomyces</taxon>
    </lineage>
</organism>
<evidence type="ECO:0000313" key="3">
    <source>
        <dbReference type="Proteomes" id="UP001445472"/>
    </source>
</evidence>
<feature type="compositionally biased region" description="Basic residues" evidence="1">
    <location>
        <begin position="190"/>
        <end position="199"/>
    </location>
</feature>
<dbReference type="Proteomes" id="UP001445472">
    <property type="component" value="Unassembled WGS sequence"/>
</dbReference>
<dbReference type="RefSeq" id="WP_351977771.1">
    <property type="nucleotide sequence ID" value="NZ_JBEPBX010000023.1"/>
</dbReference>
<sequence>MSRLSSPTAVRHNRRPRFVPIDSRTVRDTSISFRALGLLTYLLDQKEGWQVRSDQLSKGEGREGRGAVRTALRELAENGYYRLERRRLRSGKCVMGTAVSEYPVEQWIQDHKIFSTVSDPAVPVVEQEDGTFLVEYPDGTFGSDGFVPDPFDDEEPPAGSEPEPEDEPAAAEDAAAAEEPPAAPPEKKAPGPRRSRRTAAQKAADDAEKDAEKERKAEEKAALDAAAEEVAKWWWEDAEKHLGKFVGKTNGYLAMRGMVAKALQAGYTQRQCADALRSARQHLPSAQQWQRALGIASNHIIPTQPNGRVPYSDSATWGDQANASTTTPGDSPDAPSHADDDSDDAPFGVIARP</sequence>
<feature type="compositionally biased region" description="Acidic residues" evidence="1">
    <location>
        <begin position="150"/>
        <end position="170"/>
    </location>
</feature>
<accession>A0ABV1V041</accession>
<comment type="caution">
    <text evidence="2">The sequence shown here is derived from an EMBL/GenBank/DDBJ whole genome shotgun (WGS) entry which is preliminary data.</text>
</comment>
<feature type="region of interest" description="Disordered" evidence="1">
    <location>
        <begin position="300"/>
        <end position="353"/>
    </location>
</feature>
<feature type="region of interest" description="Disordered" evidence="1">
    <location>
        <begin position="134"/>
        <end position="220"/>
    </location>
</feature>
<evidence type="ECO:0000313" key="2">
    <source>
        <dbReference type="EMBL" id="MER6616395.1"/>
    </source>
</evidence>
<reference evidence="2 3" key="1">
    <citation type="submission" date="2024-06" db="EMBL/GenBank/DDBJ databases">
        <title>The Natural Products Discovery Center: Release of the First 8490 Sequenced Strains for Exploring Actinobacteria Biosynthetic Diversity.</title>
        <authorList>
            <person name="Kalkreuter E."/>
            <person name="Kautsar S.A."/>
            <person name="Yang D."/>
            <person name="Bader C.D."/>
            <person name="Teijaro C.N."/>
            <person name="Fluegel L."/>
            <person name="Davis C.M."/>
            <person name="Simpson J.R."/>
            <person name="Lauterbach L."/>
            <person name="Steele A.D."/>
            <person name="Gui C."/>
            <person name="Meng S."/>
            <person name="Li G."/>
            <person name="Viehrig K."/>
            <person name="Ye F."/>
            <person name="Su P."/>
            <person name="Kiefer A.F."/>
            <person name="Nichols A."/>
            <person name="Cepeda A.J."/>
            <person name="Yan W."/>
            <person name="Fan B."/>
            <person name="Jiang Y."/>
            <person name="Adhikari A."/>
            <person name="Zheng C.-J."/>
            <person name="Schuster L."/>
            <person name="Cowan T.M."/>
            <person name="Smanski M.J."/>
            <person name="Chevrette M.G."/>
            <person name="De Carvalho L.P.S."/>
            <person name="Shen B."/>
        </authorList>
    </citation>
    <scope>NUCLEOTIDE SEQUENCE [LARGE SCALE GENOMIC DNA]</scope>
    <source>
        <strain evidence="2 3">NPDC000837</strain>
    </source>
</reference>
<protein>
    <submittedName>
        <fullName evidence="2">Uncharacterized protein</fullName>
    </submittedName>
</protein>
<feature type="compositionally biased region" description="Basic and acidic residues" evidence="1">
    <location>
        <begin position="203"/>
        <end position="220"/>
    </location>
</feature>
<gene>
    <name evidence="2" type="ORF">ABT276_24070</name>
</gene>
<name>A0ABV1V041_9ACTN</name>
<feature type="compositionally biased region" description="Polar residues" evidence="1">
    <location>
        <begin position="313"/>
        <end position="329"/>
    </location>
</feature>
<evidence type="ECO:0000256" key="1">
    <source>
        <dbReference type="SAM" id="MobiDB-lite"/>
    </source>
</evidence>
<keyword evidence="3" id="KW-1185">Reference proteome</keyword>
<feature type="compositionally biased region" description="Low complexity" evidence="1">
    <location>
        <begin position="171"/>
        <end position="180"/>
    </location>
</feature>
<dbReference type="EMBL" id="JBEPBX010000023">
    <property type="protein sequence ID" value="MER6616395.1"/>
    <property type="molecule type" value="Genomic_DNA"/>
</dbReference>
<proteinExistence type="predicted"/>